<keyword evidence="5" id="KW-1185">Reference proteome</keyword>
<evidence type="ECO:0000313" key="3">
    <source>
        <dbReference type="EMBL" id="NLD31519.1"/>
    </source>
</evidence>
<dbReference type="InterPro" id="IPR035903">
    <property type="entry name" value="HesB-like_dom_sf"/>
</dbReference>
<dbReference type="EMBL" id="JAAZCD010000110">
    <property type="protein sequence ID" value="NLD31519.1"/>
    <property type="molecule type" value="Genomic_DNA"/>
</dbReference>
<dbReference type="SUPFAM" id="SSF89360">
    <property type="entry name" value="HesB-like domain"/>
    <property type="match status" value="1"/>
</dbReference>
<gene>
    <name evidence="3" type="ORF">GX662_04585</name>
    <name evidence="4" type="ORF">SAMN04488507_10595</name>
    <name evidence="2" type="ORF">TFLO_1587</name>
</gene>
<dbReference type="AlphaFoldDB" id="A0A143YKA3"/>
<dbReference type="Pfam" id="PF01521">
    <property type="entry name" value="Fe-S_biosyn"/>
    <property type="match status" value="1"/>
</dbReference>
<reference evidence="2 5" key="1">
    <citation type="submission" date="2016-02" db="EMBL/GenBank/DDBJ databases">
        <authorList>
            <person name="Strepis N."/>
        </authorList>
    </citation>
    <scope>NUCLEOTIDE SEQUENCE [LARGE SCALE GENOMIC DNA]</scope>
    <source>
        <strain evidence="2">Trichococcus flocculiformis</strain>
    </source>
</reference>
<evidence type="ECO:0000259" key="1">
    <source>
        <dbReference type="Pfam" id="PF01521"/>
    </source>
</evidence>
<dbReference type="EMBL" id="FOQC01000059">
    <property type="protein sequence ID" value="SFI14361.1"/>
    <property type="molecule type" value="Genomic_DNA"/>
</dbReference>
<reference evidence="4 6" key="2">
    <citation type="submission" date="2016-10" db="EMBL/GenBank/DDBJ databases">
        <authorList>
            <person name="Varghese N."/>
            <person name="Submissions S."/>
        </authorList>
    </citation>
    <scope>NUCLEOTIDE SEQUENCE [LARGE SCALE GENOMIC DNA]</scope>
    <source>
        <strain evidence="4 6">DSM 2094</strain>
    </source>
</reference>
<evidence type="ECO:0000313" key="7">
    <source>
        <dbReference type="Proteomes" id="UP000589373"/>
    </source>
</evidence>
<evidence type="ECO:0000313" key="6">
    <source>
        <dbReference type="Proteomes" id="UP000199686"/>
    </source>
</evidence>
<protein>
    <submittedName>
        <fullName evidence="2">Fes cluster biogenesis</fullName>
    </submittedName>
    <submittedName>
        <fullName evidence="3">Iron-sulfur cluster biosynthesis family protein</fullName>
    </submittedName>
    <submittedName>
        <fullName evidence="4">Uncharacterized protein YqkB</fullName>
    </submittedName>
</protein>
<accession>A0A143YKA3</accession>
<comment type="caution">
    <text evidence="4">The sequence shown here is derived from an EMBL/GenBank/DDBJ whole genome shotgun (WGS) entry which is preliminary data.</text>
</comment>
<sequence length="109" mass="12121">MKLTFTDSAITEIQKRYELKDISLFYAVGDDCGCPSTGIFMLKAHDAGMAEYDAIIETNIGPVPAQKWALVFLDSDNVIDFNAGQHAFQLKSERGFLNMNLLLEQTVAQ</sequence>
<reference evidence="3 7" key="3">
    <citation type="journal article" date="2020" name="Biotechnol. Biofuels">
        <title>New insights from the biogas microbiome by comprehensive genome-resolved metagenomics of nearly 1600 species originating from multiple anaerobic digesters.</title>
        <authorList>
            <person name="Campanaro S."/>
            <person name="Treu L."/>
            <person name="Rodriguez-R L.M."/>
            <person name="Kovalovszki A."/>
            <person name="Ziels R.M."/>
            <person name="Maus I."/>
            <person name="Zhu X."/>
            <person name="Kougias P.G."/>
            <person name="Basile A."/>
            <person name="Luo G."/>
            <person name="Schluter A."/>
            <person name="Konstantinidis K.T."/>
            <person name="Angelidaki I."/>
        </authorList>
    </citation>
    <scope>NUCLEOTIDE SEQUENCE [LARGE SCALE GENOMIC DNA]</scope>
    <source>
        <strain evidence="3">AS07pgkLD_105</strain>
    </source>
</reference>
<dbReference type="EMBL" id="FJMZ01000015">
    <property type="protein sequence ID" value="CZQ92701.1"/>
    <property type="molecule type" value="Genomic_DNA"/>
</dbReference>
<evidence type="ECO:0000313" key="2">
    <source>
        <dbReference type="EMBL" id="CZQ92701.1"/>
    </source>
</evidence>
<dbReference type="InterPro" id="IPR000361">
    <property type="entry name" value="ATAP_core_dom"/>
</dbReference>
<proteinExistence type="predicted"/>
<dbReference type="RefSeq" id="WP_086989034.1">
    <property type="nucleotide sequence ID" value="NZ_CP089787.1"/>
</dbReference>
<name>A0A143YKA3_9LACT</name>
<dbReference type="Proteomes" id="UP000199686">
    <property type="component" value="Unassembled WGS sequence"/>
</dbReference>
<feature type="domain" description="Core" evidence="1">
    <location>
        <begin position="1"/>
        <end position="103"/>
    </location>
</feature>
<dbReference type="Proteomes" id="UP000589373">
    <property type="component" value="Unassembled WGS sequence"/>
</dbReference>
<organism evidence="4 6">
    <name type="scientific">Trichococcus flocculiformis</name>
    <dbReference type="NCBI Taxonomy" id="82803"/>
    <lineage>
        <taxon>Bacteria</taxon>
        <taxon>Bacillati</taxon>
        <taxon>Bacillota</taxon>
        <taxon>Bacilli</taxon>
        <taxon>Lactobacillales</taxon>
        <taxon>Carnobacteriaceae</taxon>
        <taxon>Trichococcus</taxon>
    </lineage>
</organism>
<evidence type="ECO:0000313" key="4">
    <source>
        <dbReference type="EMBL" id="SFI14361.1"/>
    </source>
</evidence>
<dbReference type="Gene3D" id="2.60.300.12">
    <property type="entry name" value="HesB-like domain"/>
    <property type="match status" value="1"/>
</dbReference>
<dbReference type="Proteomes" id="UP000195947">
    <property type="component" value="Unassembled WGS sequence"/>
</dbReference>
<dbReference type="OrthoDB" id="2361502at2"/>
<evidence type="ECO:0000313" key="5">
    <source>
        <dbReference type="Proteomes" id="UP000195947"/>
    </source>
</evidence>